<dbReference type="AlphaFoldDB" id="A0A1J5PXE3"/>
<dbReference type="EC" id="3.5.1.44" evidence="3"/>
<dbReference type="SUPFAM" id="SSF64438">
    <property type="entry name" value="CNF1/YfiH-like putative cysteine hydrolases"/>
    <property type="match status" value="1"/>
</dbReference>
<organism evidence="3">
    <name type="scientific">mine drainage metagenome</name>
    <dbReference type="NCBI Taxonomy" id="410659"/>
    <lineage>
        <taxon>unclassified sequences</taxon>
        <taxon>metagenomes</taxon>
        <taxon>ecological metagenomes</taxon>
    </lineage>
</organism>
<keyword evidence="3" id="KW-0675">Receptor</keyword>
<dbReference type="InterPro" id="IPR005659">
    <property type="entry name" value="Chemorcpt_Glu_NH3ase_CheD"/>
</dbReference>
<dbReference type="NCBIfam" id="NF010013">
    <property type="entry name" value="PRK13487.1"/>
    <property type="match status" value="1"/>
</dbReference>
<protein>
    <submittedName>
        <fullName evidence="3">Chemoreceptor glutamine deamidase CheD</fullName>
        <ecNumber evidence="3">3.1.1.61</ecNumber>
        <ecNumber evidence="3">3.5.1.44</ecNumber>
    </submittedName>
</protein>
<evidence type="ECO:0000313" key="3">
    <source>
        <dbReference type="EMBL" id="OIQ76158.1"/>
    </source>
</evidence>
<keyword evidence="2 3" id="KW-0378">Hydrolase</keyword>
<comment type="caution">
    <text evidence="3">The sequence shown here is derived from an EMBL/GenBank/DDBJ whole genome shotgun (WGS) entry which is preliminary data.</text>
</comment>
<evidence type="ECO:0000256" key="1">
    <source>
        <dbReference type="ARBA" id="ARBA00022500"/>
    </source>
</evidence>
<dbReference type="EC" id="3.1.1.61" evidence="3"/>
<dbReference type="Pfam" id="PF03975">
    <property type="entry name" value="CheD"/>
    <property type="match status" value="1"/>
</dbReference>
<dbReference type="HAMAP" id="MF_01440">
    <property type="entry name" value="CheD"/>
    <property type="match status" value="1"/>
</dbReference>
<name>A0A1J5PXE3_9ZZZZ</name>
<evidence type="ECO:0000256" key="2">
    <source>
        <dbReference type="ARBA" id="ARBA00022801"/>
    </source>
</evidence>
<proteinExistence type="inferred from homology"/>
<dbReference type="GO" id="GO:0006935">
    <property type="term" value="P:chemotaxis"/>
    <property type="evidence" value="ECO:0007669"/>
    <property type="project" value="UniProtKB-KW"/>
</dbReference>
<reference evidence="3" key="1">
    <citation type="submission" date="2016-10" db="EMBL/GenBank/DDBJ databases">
        <title>Sequence of Gallionella enrichment culture.</title>
        <authorList>
            <person name="Poehlein A."/>
            <person name="Muehling M."/>
            <person name="Daniel R."/>
        </authorList>
    </citation>
    <scope>NUCLEOTIDE SEQUENCE</scope>
</reference>
<dbReference type="GO" id="GO:0050568">
    <property type="term" value="F:protein-glutamine glutaminase activity"/>
    <property type="evidence" value="ECO:0007669"/>
    <property type="project" value="UniProtKB-EC"/>
</dbReference>
<keyword evidence="1" id="KW-0145">Chemotaxis</keyword>
<dbReference type="PANTHER" id="PTHR35147:SF2">
    <property type="entry name" value="CHEMORECEPTOR GLUTAMINE DEAMIDASE CHED-RELATED"/>
    <property type="match status" value="1"/>
</dbReference>
<accession>A0A1J5PXE3</accession>
<dbReference type="InterPro" id="IPR038592">
    <property type="entry name" value="CheD-like_sf"/>
</dbReference>
<dbReference type="Gene3D" id="3.30.1330.200">
    <property type="match status" value="1"/>
</dbReference>
<dbReference type="GO" id="GO:0008984">
    <property type="term" value="F:protein-glutamate methylesterase activity"/>
    <property type="evidence" value="ECO:0007669"/>
    <property type="project" value="UniProtKB-EC"/>
</dbReference>
<dbReference type="CDD" id="cd16352">
    <property type="entry name" value="CheD"/>
    <property type="match status" value="1"/>
</dbReference>
<sequence length="206" mass="23233">MSDRAQGFEEKLAPSLYFDRVFNLQSAKILPGEYYVTRRDMLLVTTLGSCVSACIRDRTNGIGGMNHFMLPENAQENGGWGSSSTRYGTYAMEMLINQLIKLGARRENMEAKLFGGGAVIKHMSAINVGERNAKFGLEYLETEGIPVISKDLLDIYPRKVYYFPQTGRVLVKKLRTLHNDTIASRETEYVSRLVESKVEGEIELFT</sequence>
<gene>
    <name evidence="3" type="primary">cheD_8</name>
    <name evidence="3" type="ORF">GALL_421660</name>
</gene>
<dbReference type="EMBL" id="MLJW01001950">
    <property type="protein sequence ID" value="OIQ76158.1"/>
    <property type="molecule type" value="Genomic_DNA"/>
</dbReference>
<dbReference type="InterPro" id="IPR011324">
    <property type="entry name" value="Cytotoxic_necrot_fac-like_cat"/>
</dbReference>
<dbReference type="PANTHER" id="PTHR35147">
    <property type="entry name" value="CHEMORECEPTOR GLUTAMINE DEAMIDASE CHED-RELATED"/>
    <property type="match status" value="1"/>
</dbReference>